<feature type="signal peptide" evidence="2">
    <location>
        <begin position="1"/>
        <end position="27"/>
    </location>
</feature>
<name>A0A1Y1WVA1_9FUNG</name>
<sequence>MAMLNIKNNNKLFHLIIYLIVALQTFGYDGSKFGVFHTNYTIKDIENFKVNNSYPCPNESSFNIADNFISREGEEFTTCDYQYLCNKKNEKCILFNSPSRLAEYSSQYENIVKGNAYNDLDEENKEIILVSCSKERFKRNKCSTDTCTKNEDCFSDNCVNGVCMTNKENPIYLCGPVKENSEIKVKCLLSFEEKCNENKDCADNANCTKDKLCVIEKEPESYPEKSSIFIVIFAILIILALIFVAFKFFQWKKHANN</sequence>
<evidence type="ECO:0000313" key="3">
    <source>
        <dbReference type="EMBL" id="ORX77136.1"/>
    </source>
</evidence>
<protein>
    <recommendedName>
        <fullName evidence="5">Dickkopf N-terminal cysteine-rich domain-containing protein</fullName>
    </recommendedName>
</protein>
<reference evidence="3 4" key="1">
    <citation type="submission" date="2016-08" db="EMBL/GenBank/DDBJ databases">
        <title>A Parts List for Fungal Cellulosomes Revealed by Comparative Genomics.</title>
        <authorList>
            <consortium name="DOE Joint Genome Institute"/>
            <person name="Haitjema C.H."/>
            <person name="Gilmore S.P."/>
            <person name="Henske J.K."/>
            <person name="Solomon K.V."/>
            <person name="De Groot R."/>
            <person name="Kuo A."/>
            <person name="Mondo S.J."/>
            <person name="Salamov A.A."/>
            <person name="Labutti K."/>
            <person name="Zhao Z."/>
            <person name="Chiniquy J."/>
            <person name="Barry K."/>
            <person name="Brewer H.M."/>
            <person name="Purvine S.O."/>
            <person name="Wright A.T."/>
            <person name="Boxma B."/>
            <person name="Van Alen T."/>
            <person name="Hackstein J.H."/>
            <person name="Baker S.E."/>
            <person name="Grigoriev I.V."/>
            <person name="O'Malley M.A."/>
        </authorList>
    </citation>
    <scope>NUCLEOTIDE SEQUENCE [LARGE SCALE GENOMIC DNA]</scope>
    <source>
        <strain evidence="3 4">S4</strain>
    </source>
</reference>
<gene>
    <name evidence="3" type="ORF">BCR32DRAFT_295811</name>
</gene>
<organism evidence="3 4">
    <name type="scientific">Anaeromyces robustus</name>
    <dbReference type="NCBI Taxonomy" id="1754192"/>
    <lineage>
        <taxon>Eukaryota</taxon>
        <taxon>Fungi</taxon>
        <taxon>Fungi incertae sedis</taxon>
        <taxon>Chytridiomycota</taxon>
        <taxon>Chytridiomycota incertae sedis</taxon>
        <taxon>Neocallimastigomycetes</taxon>
        <taxon>Neocallimastigales</taxon>
        <taxon>Neocallimastigaceae</taxon>
        <taxon>Anaeromyces</taxon>
    </lineage>
</organism>
<evidence type="ECO:0008006" key="5">
    <source>
        <dbReference type="Google" id="ProtNLM"/>
    </source>
</evidence>
<accession>A0A1Y1WVA1</accession>
<keyword evidence="1" id="KW-0472">Membrane</keyword>
<comment type="caution">
    <text evidence="3">The sequence shown here is derived from an EMBL/GenBank/DDBJ whole genome shotgun (WGS) entry which is preliminary data.</text>
</comment>
<evidence type="ECO:0000256" key="2">
    <source>
        <dbReference type="SAM" id="SignalP"/>
    </source>
</evidence>
<keyword evidence="4" id="KW-1185">Reference proteome</keyword>
<dbReference type="OrthoDB" id="10431407at2759"/>
<keyword evidence="1" id="KW-1133">Transmembrane helix</keyword>
<evidence type="ECO:0000256" key="1">
    <source>
        <dbReference type="SAM" id="Phobius"/>
    </source>
</evidence>
<evidence type="ECO:0000313" key="4">
    <source>
        <dbReference type="Proteomes" id="UP000193944"/>
    </source>
</evidence>
<keyword evidence="2" id="KW-0732">Signal</keyword>
<keyword evidence="1" id="KW-0812">Transmembrane</keyword>
<reference evidence="3 4" key="2">
    <citation type="submission" date="2016-08" db="EMBL/GenBank/DDBJ databases">
        <title>Pervasive Adenine N6-methylation of Active Genes in Fungi.</title>
        <authorList>
            <consortium name="DOE Joint Genome Institute"/>
            <person name="Mondo S.J."/>
            <person name="Dannebaum R.O."/>
            <person name="Kuo R.C."/>
            <person name="Labutti K."/>
            <person name="Haridas S."/>
            <person name="Kuo A."/>
            <person name="Salamov A."/>
            <person name="Ahrendt S.R."/>
            <person name="Lipzen A."/>
            <person name="Sullivan W."/>
            <person name="Andreopoulos W.B."/>
            <person name="Clum A."/>
            <person name="Lindquist E."/>
            <person name="Daum C."/>
            <person name="Ramamoorthy G.K."/>
            <person name="Gryganskyi A."/>
            <person name="Culley D."/>
            <person name="Magnuson J.K."/>
            <person name="James T.Y."/>
            <person name="O'Malley M.A."/>
            <person name="Stajich J.E."/>
            <person name="Spatafora J.W."/>
            <person name="Visel A."/>
            <person name="Grigoriev I.V."/>
        </authorList>
    </citation>
    <scope>NUCLEOTIDE SEQUENCE [LARGE SCALE GENOMIC DNA]</scope>
    <source>
        <strain evidence="3 4">S4</strain>
    </source>
</reference>
<dbReference type="Proteomes" id="UP000193944">
    <property type="component" value="Unassembled WGS sequence"/>
</dbReference>
<dbReference type="AlphaFoldDB" id="A0A1Y1WVA1"/>
<feature type="chain" id="PRO_5013095949" description="Dickkopf N-terminal cysteine-rich domain-containing protein" evidence="2">
    <location>
        <begin position="28"/>
        <end position="257"/>
    </location>
</feature>
<proteinExistence type="predicted"/>
<dbReference type="EMBL" id="MCFG01000263">
    <property type="protein sequence ID" value="ORX77136.1"/>
    <property type="molecule type" value="Genomic_DNA"/>
</dbReference>
<feature type="transmembrane region" description="Helical" evidence="1">
    <location>
        <begin position="228"/>
        <end position="249"/>
    </location>
</feature>